<sequence length="160" mass="17258">MLMTSQQSIPTQRLKSTVMNIIKLLSYCAAYSIVLALSGCALMGRDAPTLNDLYAAHKLKGSGINEAYQKIGPPDQVEKLPNGLSVAKWDDAYSYTYVSQVNQLSAGPGGSTMVTPTEYTSVTNHQCILSVTFNAQNIVTDVTTQKTDPGACGRIYSGRR</sequence>
<accession>A0A3M4QBY4</accession>
<evidence type="ECO:0000256" key="1">
    <source>
        <dbReference type="SAM" id="Phobius"/>
    </source>
</evidence>
<dbReference type="EMBL" id="RBRL01000217">
    <property type="protein sequence ID" value="RMQ87977.1"/>
    <property type="molecule type" value="Genomic_DNA"/>
</dbReference>
<proteinExistence type="predicted"/>
<keyword evidence="1" id="KW-1133">Transmembrane helix</keyword>
<dbReference type="AlphaFoldDB" id="A0A3M4QBY4"/>
<gene>
    <name evidence="2" type="ORF">ALP97_200129</name>
</gene>
<name>A0A3M4QBY4_9PSED</name>
<reference evidence="2 3" key="1">
    <citation type="submission" date="2018-08" db="EMBL/GenBank/DDBJ databases">
        <title>Recombination of ecologically and evolutionarily significant loci maintains genetic cohesion in the Pseudomonas syringae species complex.</title>
        <authorList>
            <person name="Dillon M."/>
            <person name="Thakur S."/>
            <person name="Almeida R.N.D."/>
            <person name="Weir B.S."/>
            <person name="Guttman D.S."/>
        </authorList>
    </citation>
    <scope>NUCLEOTIDE SEQUENCE [LARGE SCALE GENOMIC DNA]</scope>
    <source>
        <strain evidence="2 3">ICMP 11288</strain>
    </source>
</reference>
<protein>
    <submittedName>
        <fullName evidence="2">Uncharacterized protein</fullName>
    </submittedName>
</protein>
<keyword evidence="1" id="KW-0472">Membrane</keyword>
<evidence type="ECO:0000313" key="3">
    <source>
        <dbReference type="Proteomes" id="UP000277179"/>
    </source>
</evidence>
<dbReference type="Proteomes" id="UP000277179">
    <property type="component" value="Unassembled WGS sequence"/>
</dbReference>
<feature type="transmembrane region" description="Helical" evidence="1">
    <location>
        <begin position="21"/>
        <end position="44"/>
    </location>
</feature>
<comment type="caution">
    <text evidence="2">The sequence shown here is derived from an EMBL/GenBank/DDBJ whole genome shotgun (WGS) entry which is preliminary data.</text>
</comment>
<evidence type="ECO:0000313" key="2">
    <source>
        <dbReference type="EMBL" id="RMQ87977.1"/>
    </source>
</evidence>
<organism evidence="2 3">
    <name type="scientific">Pseudomonas salomonii</name>
    <dbReference type="NCBI Taxonomy" id="191391"/>
    <lineage>
        <taxon>Bacteria</taxon>
        <taxon>Pseudomonadati</taxon>
        <taxon>Pseudomonadota</taxon>
        <taxon>Gammaproteobacteria</taxon>
        <taxon>Pseudomonadales</taxon>
        <taxon>Pseudomonadaceae</taxon>
        <taxon>Pseudomonas</taxon>
    </lineage>
</organism>
<keyword evidence="1" id="KW-0812">Transmembrane</keyword>